<evidence type="ECO:0000313" key="12">
    <source>
        <dbReference type="Proteomes" id="UP000437068"/>
    </source>
</evidence>
<feature type="signal peptide" evidence="1">
    <location>
        <begin position="1"/>
        <end position="19"/>
    </location>
</feature>
<evidence type="ECO:0000313" key="11">
    <source>
        <dbReference type="Proteomes" id="UP000433483"/>
    </source>
</evidence>
<organism evidence="2 10">
    <name type="scientific">Phytophthora fragariae</name>
    <dbReference type="NCBI Taxonomy" id="53985"/>
    <lineage>
        <taxon>Eukaryota</taxon>
        <taxon>Sar</taxon>
        <taxon>Stramenopiles</taxon>
        <taxon>Oomycota</taxon>
        <taxon>Peronosporomycetes</taxon>
        <taxon>Peronosporales</taxon>
        <taxon>Peronosporaceae</taxon>
        <taxon>Phytophthora</taxon>
    </lineage>
</organism>
<evidence type="ECO:0000313" key="7">
    <source>
        <dbReference type="EMBL" id="KAE9173991.1"/>
    </source>
</evidence>
<gene>
    <name evidence="9" type="ORF">PF001_g31186</name>
    <name evidence="8" type="ORF">PF002_g28386</name>
    <name evidence="7" type="ORF">PF004_g26794</name>
    <name evidence="6" type="ORF">PF005_g27744</name>
    <name evidence="4" type="ORF">PF006_g28697</name>
    <name evidence="5" type="ORF">PF007_g24541</name>
    <name evidence="2" type="ORF">PF009_g28334</name>
    <name evidence="3" type="ORF">PF011_g26758</name>
</gene>
<dbReference type="EMBL" id="QXGA01004415">
    <property type="protein sequence ID" value="KAE9073619.1"/>
    <property type="molecule type" value="Genomic_DNA"/>
</dbReference>
<evidence type="ECO:0000313" key="6">
    <source>
        <dbReference type="EMBL" id="KAE9169974.1"/>
    </source>
</evidence>
<evidence type="ECO:0000313" key="13">
    <source>
        <dbReference type="Proteomes" id="UP000440367"/>
    </source>
</evidence>
<dbReference type="EMBL" id="QXGC01003663">
    <property type="protein sequence ID" value="KAE9173991.1"/>
    <property type="molecule type" value="Genomic_DNA"/>
</dbReference>
<reference evidence="10 11" key="1">
    <citation type="submission" date="2018-08" db="EMBL/GenBank/DDBJ databases">
        <title>Genomic investigation of the strawberry pathogen Phytophthora fragariae indicates pathogenicity is determined by transcriptional variation in three key races.</title>
        <authorList>
            <person name="Adams T.M."/>
            <person name="Armitage A.D."/>
            <person name="Sobczyk M.K."/>
            <person name="Bates H.J."/>
            <person name="Dunwell J.M."/>
            <person name="Nellist C.F."/>
            <person name="Harrison R.J."/>
        </authorList>
    </citation>
    <scope>NUCLEOTIDE SEQUENCE [LARGE SCALE GENOMIC DNA]</scope>
    <source>
        <strain evidence="9 12">A4</strain>
        <strain evidence="8 13">BC-1</strain>
        <strain evidence="7 17">BC-23</strain>
        <strain evidence="6 11">NOV-27</strain>
        <strain evidence="4 14">NOV-5</strain>
        <strain evidence="5 15">NOV-71</strain>
        <strain evidence="2 10">NOV-9</strain>
        <strain evidence="3 16">SCRP245</strain>
    </source>
</reference>
<dbReference type="Proteomes" id="UP000440367">
    <property type="component" value="Unassembled WGS sequence"/>
</dbReference>
<protein>
    <recommendedName>
        <fullName evidence="18">Secreted protein</fullName>
    </recommendedName>
</protein>
<evidence type="ECO:0000313" key="17">
    <source>
        <dbReference type="Proteomes" id="UP000476176"/>
    </source>
</evidence>
<dbReference type="EMBL" id="QXGE01006733">
    <property type="protein sequence ID" value="KAE9264681.1"/>
    <property type="molecule type" value="Genomic_DNA"/>
</dbReference>
<comment type="caution">
    <text evidence="2">The sequence shown here is derived from an EMBL/GenBank/DDBJ whole genome shotgun (WGS) entry which is preliminary data.</text>
</comment>
<evidence type="ECO:0000313" key="3">
    <source>
        <dbReference type="EMBL" id="KAE8969555.1"/>
    </source>
</evidence>
<dbReference type="EMBL" id="QXFW01003643">
    <property type="protein sequence ID" value="KAE8969555.1"/>
    <property type="molecule type" value="Genomic_DNA"/>
</dbReference>
<evidence type="ECO:0008006" key="18">
    <source>
        <dbReference type="Google" id="ProtNLM"/>
    </source>
</evidence>
<sequence length="52" mass="5707">MYSALLCSLQAACITCSAAACWCPSAAAINPVARFSESFFWFASHLHFSLFR</sequence>
<evidence type="ECO:0000313" key="9">
    <source>
        <dbReference type="EMBL" id="KAE9264681.1"/>
    </source>
</evidence>
<evidence type="ECO:0000313" key="14">
    <source>
        <dbReference type="Proteomes" id="UP000440732"/>
    </source>
</evidence>
<evidence type="ECO:0000313" key="15">
    <source>
        <dbReference type="Proteomes" id="UP000441208"/>
    </source>
</evidence>
<dbReference type="Proteomes" id="UP000441208">
    <property type="component" value="Unassembled WGS sequence"/>
</dbReference>
<keyword evidence="11" id="KW-1185">Reference proteome</keyword>
<proteinExistence type="predicted"/>
<dbReference type="Proteomes" id="UP000460718">
    <property type="component" value="Unassembled WGS sequence"/>
</dbReference>
<dbReference type="EMBL" id="QXGB01003591">
    <property type="protein sequence ID" value="KAE9169974.1"/>
    <property type="molecule type" value="Genomic_DNA"/>
</dbReference>
<evidence type="ECO:0000313" key="10">
    <source>
        <dbReference type="Proteomes" id="UP000429523"/>
    </source>
</evidence>
<evidence type="ECO:0000313" key="16">
    <source>
        <dbReference type="Proteomes" id="UP000460718"/>
    </source>
</evidence>
<dbReference type="Proteomes" id="UP000476176">
    <property type="component" value="Unassembled WGS sequence"/>
</dbReference>
<dbReference type="Proteomes" id="UP000429523">
    <property type="component" value="Unassembled WGS sequence"/>
</dbReference>
<evidence type="ECO:0000313" key="4">
    <source>
        <dbReference type="EMBL" id="KAE9073619.1"/>
    </source>
</evidence>
<dbReference type="EMBL" id="QXGD01003477">
    <property type="protein sequence ID" value="KAE9177248.1"/>
    <property type="molecule type" value="Genomic_DNA"/>
</dbReference>
<feature type="chain" id="PRO_5036379314" description="Secreted protein" evidence="1">
    <location>
        <begin position="20"/>
        <end position="52"/>
    </location>
</feature>
<dbReference type="EMBL" id="QXGF01003522">
    <property type="protein sequence ID" value="KAE8921391.1"/>
    <property type="molecule type" value="Genomic_DNA"/>
</dbReference>
<name>A0A6A3DQL3_9STRA</name>
<dbReference type="Proteomes" id="UP000437068">
    <property type="component" value="Unassembled WGS sequence"/>
</dbReference>
<evidence type="ECO:0000313" key="2">
    <source>
        <dbReference type="EMBL" id="KAE8921391.1"/>
    </source>
</evidence>
<evidence type="ECO:0000313" key="8">
    <source>
        <dbReference type="EMBL" id="KAE9177248.1"/>
    </source>
</evidence>
<dbReference type="AlphaFoldDB" id="A0A6A3DQL3"/>
<dbReference type="Proteomes" id="UP000433483">
    <property type="component" value="Unassembled WGS sequence"/>
</dbReference>
<dbReference type="EMBL" id="QXFZ01002482">
    <property type="protein sequence ID" value="KAE9076664.1"/>
    <property type="molecule type" value="Genomic_DNA"/>
</dbReference>
<accession>A0A6A3DQL3</accession>
<evidence type="ECO:0000256" key="1">
    <source>
        <dbReference type="SAM" id="SignalP"/>
    </source>
</evidence>
<evidence type="ECO:0000313" key="5">
    <source>
        <dbReference type="EMBL" id="KAE9076664.1"/>
    </source>
</evidence>
<keyword evidence="1" id="KW-0732">Signal</keyword>
<dbReference type="Proteomes" id="UP000440732">
    <property type="component" value="Unassembled WGS sequence"/>
</dbReference>